<evidence type="ECO:0000313" key="2">
    <source>
        <dbReference type="EMBL" id="AIQ93043.1"/>
    </source>
</evidence>
<evidence type="ECO:0000256" key="1">
    <source>
        <dbReference type="SAM" id="MobiDB-lite"/>
    </source>
</evidence>
<keyword evidence="3" id="KW-1185">Reference proteome</keyword>
<organism evidence="2 3">
    <name type="scientific">Methylobacterium oryzae CBMB20</name>
    <dbReference type="NCBI Taxonomy" id="693986"/>
    <lineage>
        <taxon>Bacteria</taxon>
        <taxon>Pseudomonadati</taxon>
        <taxon>Pseudomonadota</taxon>
        <taxon>Alphaproteobacteria</taxon>
        <taxon>Hyphomicrobiales</taxon>
        <taxon>Methylobacteriaceae</taxon>
        <taxon>Methylobacterium</taxon>
    </lineage>
</organism>
<feature type="compositionally biased region" description="Basic and acidic residues" evidence="1">
    <location>
        <begin position="8"/>
        <end position="20"/>
    </location>
</feature>
<sequence>MTASGDSSLKKDSPASAERKQKLRAHVRSILTQGLTPQEPRPGGESKPGSR</sequence>
<accession>A0A089P4S8</accession>
<feature type="region of interest" description="Disordered" evidence="1">
    <location>
        <begin position="1"/>
        <end position="51"/>
    </location>
</feature>
<gene>
    <name evidence="2" type="ORF">MOC_5288</name>
</gene>
<dbReference type="STRING" id="693986.MOC_5288"/>
<protein>
    <submittedName>
        <fullName evidence="2">Protein of unassigned function</fullName>
    </submittedName>
</protein>
<dbReference type="KEGG" id="mor:MOC_5288"/>
<proteinExistence type="predicted"/>
<dbReference type="EMBL" id="CP003811">
    <property type="protein sequence ID" value="AIQ93043.1"/>
    <property type="molecule type" value="Genomic_DNA"/>
</dbReference>
<dbReference type="Proteomes" id="UP000029492">
    <property type="component" value="Chromosome"/>
</dbReference>
<dbReference type="HOGENOM" id="CLU_3100748_0_0_5"/>
<evidence type="ECO:0000313" key="3">
    <source>
        <dbReference type="Proteomes" id="UP000029492"/>
    </source>
</evidence>
<reference evidence="2 3" key="1">
    <citation type="journal article" date="2014" name="PLoS ONE">
        <title>Genome Information of Methylobacterium oryzae, a Plant-Probiotic Methylotroph in the Phyllosphere.</title>
        <authorList>
            <person name="Kwak M.J."/>
            <person name="Jeong H."/>
            <person name="Madhaiyan M."/>
            <person name="Lee Y."/>
            <person name="Sa T.M."/>
            <person name="Oh T.K."/>
            <person name="Kim J.F."/>
        </authorList>
    </citation>
    <scope>NUCLEOTIDE SEQUENCE [LARGE SCALE GENOMIC DNA]</scope>
    <source>
        <strain evidence="2 3">CBMB20</strain>
    </source>
</reference>
<dbReference type="AlphaFoldDB" id="A0A089P4S8"/>
<name>A0A089P4S8_9HYPH</name>